<accession>A0A947DCN1</accession>
<reference evidence="3" key="2">
    <citation type="journal article" date="2021" name="Mar. Drugs">
        <title>Genome Reduction and Secondary Metabolism of the Marine Sponge-Associated Cyanobacterium Leptothoe.</title>
        <authorList>
            <person name="Konstantinou D."/>
            <person name="Popin R.V."/>
            <person name="Fewer D.P."/>
            <person name="Sivonen K."/>
            <person name="Gkelis S."/>
        </authorList>
    </citation>
    <scope>NUCLEOTIDE SEQUENCE</scope>
    <source>
        <strain evidence="3">TAU-MAC 1115</strain>
    </source>
</reference>
<dbReference type="InterPro" id="IPR028098">
    <property type="entry name" value="Glyco_trans_4-like_N"/>
</dbReference>
<feature type="domain" description="Glycosyltransferase subfamily 4-like N-terminal" evidence="2">
    <location>
        <begin position="64"/>
        <end position="190"/>
    </location>
</feature>
<organism evidence="3 4">
    <name type="scientific">Leptothoe spongobia TAU-MAC 1115</name>
    <dbReference type="NCBI Taxonomy" id="1967444"/>
    <lineage>
        <taxon>Bacteria</taxon>
        <taxon>Bacillati</taxon>
        <taxon>Cyanobacteriota</taxon>
        <taxon>Cyanophyceae</taxon>
        <taxon>Nodosilineales</taxon>
        <taxon>Cymatolegaceae</taxon>
        <taxon>Leptothoe</taxon>
        <taxon>Leptothoe spongobia</taxon>
    </lineage>
</organism>
<dbReference type="PANTHER" id="PTHR45947:SF14">
    <property type="entry name" value="SLL1723 PROTEIN"/>
    <property type="match status" value="1"/>
</dbReference>
<protein>
    <submittedName>
        <fullName evidence="3">Glycosyltransferase</fullName>
    </submittedName>
</protein>
<keyword evidence="4" id="KW-1185">Reference proteome</keyword>
<dbReference type="Proteomes" id="UP000717364">
    <property type="component" value="Unassembled WGS sequence"/>
</dbReference>
<evidence type="ECO:0000313" key="3">
    <source>
        <dbReference type="EMBL" id="MBT9314587.1"/>
    </source>
</evidence>
<name>A0A947DCN1_9CYAN</name>
<proteinExistence type="predicted"/>
<evidence type="ECO:0000259" key="1">
    <source>
        <dbReference type="Pfam" id="PF00534"/>
    </source>
</evidence>
<dbReference type="EMBL" id="JADOES010000005">
    <property type="protein sequence ID" value="MBT9314587.1"/>
    <property type="molecule type" value="Genomic_DNA"/>
</dbReference>
<dbReference type="Gene3D" id="3.40.50.2000">
    <property type="entry name" value="Glycogen Phosphorylase B"/>
    <property type="match status" value="2"/>
</dbReference>
<dbReference type="GO" id="GO:0016757">
    <property type="term" value="F:glycosyltransferase activity"/>
    <property type="evidence" value="ECO:0007669"/>
    <property type="project" value="InterPro"/>
</dbReference>
<dbReference type="InterPro" id="IPR050194">
    <property type="entry name" value="Glycosyltransferase_grp1"/>
</dbReference>
<dbReference type="PANTHER" id="PTHR45947">
    <property type="entry name" value="SULFOQUINOVOSYL TRANSFERASE SQD2"/>
    <property type="match status" value="1"/>
</dbReference>
<dbReference type="Pfam" id="PF13439">
    <property type="entry name" value="Glyco_transf_4"/>
    <property type="match status" value="1"/>
</dbReference>
<comment type="caution">
    <text evidence="3">The sequence shown here is derived from an EMBL/GenBank/DDBJ whole genome shotgun (WGS) entry which is preliminary data.</text>
</comment>
<dbReference type="AlphaFoldDB" id="A0A947DCN1"/>
<dbReference type="InterPro" id="IPR001296">
    <property type="entry name" value="Glyco_trans_1"/>
</dbReference>
<dbReference type="Pfam" id="PF00534">
    <property type="entry name" value="Glycos_transf_1"/>
    <property type="match status" value="1"/>
</dbReference>
<evidence type="ECO:0000313" key="4">
    <source>
        <dbReference type="Proteomes" id="UP000717364"/>
    </source>
</evidence>
<sequence>MKNTNKAVISNKKTIQVCHSHQQWLNLTENWLYNQVVYLPPNINNAVLCDRRLNSETFSIPYIYSFSEVPKWRYFWDKGLRKLGFRNYLGYFKEIAQKLDVDIIHSHFGPRAWENLSIVKHCDAKHLVTFYGLDVNYLPRQNPEWLDRYQKVFQEIDGVLCEGSYMARCIVKMGCPKEKIRVHHLGVVLDKIPFRPRNWIPGETLNILIVASFREKKGIQFAIKALGEFQHKQDIKITIIGDSSSDVRSQEEKRKILSLIDDYKLTEKVNFLGFQPHDVLMAEAYKNHIFLSPSVTAENGDTEGGAPVSIIEMIASGMPVVSTEHCDIPEVAFNRCRSFLAKERDVDGLVTHLTWLVKNLEQWSEVLLEGRRYIEDEYDAKVQGKRLGNIYIDLLNR</sequence>
<gene>
    <name evidence="3" type="ORF">IXB50_04025</name>
</gene>
<dbReference type="SUPFAM" id="SSF53756">
    <property type="entry name" value="UDP-Glycosyltransferase/glycogen phosphorylase"/>
    <property type="match status" value="1"/>
</dbReference>
<feature type="domain" description="Glycosyl transferase family 1" evidence="1">
    <location>
        <begin position="195"/>
        <end position="359"/>
    </location>
</feature>
<reference evidence="3" key="1">
    <citation type="submission" date="2020-11" db="EMBL/GenBank/DDBJ databases">
        <authorList>
            <person name="Konstantinou D."/>
            <person name="Gkelis S."/>
            <person name="Popin R."/>
            <person name="Fewer D."/>
            <person name="Sivonen K."/>
        </authorList>
    </citation>
    <scope>NUCLEOTIDE SEQUENCE</scope>
    <source>
        <strain evidence="3">TAU-MAC 1115</strain>
    </source>
</reference>
<evidence type="ECO:0000259" key="2">
    <source>
        <dbReference type="Pfam" id="PF13439"/>
    </source>
</evidence>